<dbReference type="GO" id="GO:0007605">
    <property type="term" value="P:sensory perception of sound"/>
    <property type="evidence" value="ECO:0007669"/>
    <property type="project" value="TreeGrafter"/>
</dbReference>
<dbReference type="GO" id="GO:0016020">
    <property type="term" value="C:membrane"/>
    <property type="evidence" value="ECO:0007669"/>
    <property type="project" value="InterPro"/>
</dbReference>
<evidence type="ECO:0000313" key="2">
    <source>
        <dbReference type="Proteomes" id="UP000710432"/>
    </source>
</evidence>
<dbReference type="GO" id="GO:0071277">
    <property type="term" value="P:cellular response to calcium ion"/>
    <property type="evidence" value="ECO:0007669"/>
    <property type="project" value="TreeGrafter"/>
</dbReference>
<protein>
    <submittedName>
        <fullName evidence="1">G-protein coupled receptor 98</fullName>
    </submittedName>
</protein>
<dbReference type="PANTHER" id="PTHR46682">
    <property type="entry name" value="ADHESION G-PROTEIN COUPLED RECEPTOR V1"/>
    <property type="match status" value="1"/>
</dbReference>
<keyword evidence="1" id="KW-0675">Receptor</keyword>
<gene>
    <name evidence="1" type="ORF">LTLLF_176620</name>
</gene>
<dbReference type="InterPro" id="IPR026919">
    <property type="entry name" value="ADGRV1"/>
</dbReference>
<reference evidence="1" key="1">
    <citation type="submission" date="2020-03" db="EMBL/GenBank/DDBJ databases">
        <title>Studies in the Genomics of Life Span.</title>
        <authorList>
            <person name="Glass D."/>
        </authorList>
    </citation>
    <scope>NUCLEOTIDE SEQUENCE</scope>
    <source>
        <strain evidence="1">LTLLF</strain>
        <tissue evidence="1">Muscle</tissue>
    </source>
</reference>
<dbReference type="AlphaFoldDB" id="A0A8J6KPT6"/>
<dbReference type="GO" id="GO:0007601">
    <property type="term" value="P:visual perception"/>
    <property type="evidence" value="ECO:0007669"/>
    <property type="project" value="TreeGrafter"/>
</dbReference>
<dbReference type="Proteomes" id="UP000710432">
    <property type="component" value="Unassembled WGS sequence"/>
</dbReference>
<dbReference type="GO" id="GO:0004930">
    <property type="term" value="F:G protein-coupled receptor activity"/>
    <property type="evidence" value="ECO:0007669"/>
    <property type="project" value="InterPro"/>
</dbReference>
<sequence length="67" mass="7487">MCLVVVFVVFIHAYQLKPQWKGYDDVFRGRTNAAEPRDPSAPHFLCDTLGSPRSSIIVNGNNPFPVP</sequence>
<dbReference type="GO" id="GO:0010855">
    <property type="term" value="F:adenylate cyclase inhibitor activity"/>
    <property type="evidence" value="ECO:0007669"/>
    <property type="project" value="TreeGrafter"/>
</dbReference>
<dbReference type="EMBL" id="JAATJU010024400">
    <property type="protein sequence ID" value="KAH0505703.1"/>
    <property type="molecule type" value="Genomic_DNA"/>
</dbReference>
<organism evidence="1 2">
    <name type="scientific">Microtus ochrogaster</name>
    <name type="common">Prairie vole</name>
    <dbReference type="NCBI Taxonomy" id="79684"/>
    <lineage>
        <taxon>Eukaryota</taxon>
        <taxon>Metazoa</taxon>
        <taxon>Chordata</taxon>
        <taxon>Craniata</taxon>
        <taxon>Vertebrata</taxon>
        <taxon>Euteleostomi</taxon>
        <taxon>Mammalia</taxon>
        <taxon>Eutheria</taxon>
        <taxon>Euarchontoglires</taxon>
        <taxon>Glires</taxon>
        <taxon>Rodentia</taxon>
        <taxon>Myomorpha</taxon>
        <taxon>Muroidea</taxon>
        <taxon>Cricetidae</taxon>
        <taxon>Arvicolinae</taxon>
        <taxon>Microtus</taxon>
    </lineage>
</organism>
<accession>A0A8J6KPT6</accession>
<name>A0A8J6KPT6_MICOH</name>
<dbReference type="GO" id="GO:0005737">
    <property type="term" value="C:cytoplasm"/>
    <property type="evidence" value="ECO:0007669"/>
    <property type="project" value="TreeGrafter"/>
</dbReference>
<dbReference type="GO" id="GO:0032420">
    <property type="term" value="C:stereocilium"/>
    <property type="evidence" value="ECO:0007669"/>
    <property type="project" value="TreeGrafter"/>
</dbReference>
<evidence type="ECO:0000313" key="1">
    <source>
        <dbReference type="EMBL" id="KAH0505703.1"/>
    </source>
</evidence>
<proteinExistence type="predicted"/>
<comment type="caution">
    <text evidence="1">The sequence shown here is derived from an EMBL/GenBank/DDBJ whole genome shotgun (WGS) entry which is preliminary data.</text>
</comment>
<dbReference type="GO" id="GO:0001965">
    <property type="term" value="F:G-protein alpha-subunit binding"/>
    <property type="evidence" value="ECO:0007669"/>
    <property type="project" value="TreeGrafter"/>
</dbReference>
<dbReference type="PANTHER" id="PTHR46682:SF1">
    <property type="entry name" value="ADHESION G-PROTEIN COUPLED RECEPTOR V1"/>
    <property type="match status" value="1"/>
</dbReference>